<keyword evidence="4" id="KW-1185">Reference proteome</keyword>
<evidence type="ECO:0000313" key="3">
    <source>
        <dbReference type="EMBL" id="KPD02608.1"/>
    </source>
</evidence>
<dbReference type="PANTHER" id="PTHR36933">
    <property type="entry name" value="SLL0788 PROTEIN"/>
    <property type="match status" value="1"/>
</dbReference>
<dbReference type="Pfam" id="PF03713">
    <property type="entry name" value="DUF305"/>
    <property type="match status" value="1"/>
</dbReference>
<dbReference type="InterPro" id="IPR012347">
    <property type="entry name" value="Ferritin-like"/>
</dbReference>
<name>A0A0N0ZAP0_9GAMM</name>
<feature type="domain" description="DUF305" evidence="2">
    <location>
        <begin position="30"/>
        <end position="117"/>
    </location>
</feature>
<gene>
    <name evidence="3" type="ORF">M992_1763</name>
</gene>
<evidence type="ECO:0000259" key="2">
    <source>
        <dbReference type="Pfam" id="PF03713"/>
    </source>
</evidence>
<evidence type="ECO:0000313" key="4">
    <source>
        <dbReference type="Proteomes" id="UP000053226"/>
    </source>
</evidence>
<dbReference type="AlphaFoldDB" id="A0A0N0ZAP0"/>
<organism evidence="3 4">
    <name type="scientific">Moellerella wisconsensis ATCC 35017</name>
    <dbReference type="NCBI Taxonomy" id="1354267"/>
    <lineage>
        <taxon>Bacteria</taxon>
        <taxon>Pseudomonadati</taxon>
        <taxon>Pseudomonadota</taxon>
        <taxon>Gammaproteobacteria</taxon>
        <taxon>Enterobacterales</taxon>
        <taxon>Morganellaceae</taxon>
        <taxon>Moellerella</taxon>
    </lineage>
</organism>
<sequence length="126" mass="14041">MKKTIALITLLSSALSFSAIADKNMPTMEHNLTNNSPSAMQQELDHSMMKMHQEMAESASIENPDIAFAKGMIAHHLGAIDMAKIELKYGKNTEMRKLAQEIIDAQGPEIEQMQQWLDKNSSPAQK</sequence>
<feature type="chain" id="PRO_5005864635" evidence="1">
    <location>
        <begin position="22"/>
        <end position="126"/>
    </location>
</feature>
<accession>A0A0N0ZAP0</accession>
<dbReference type="InterPro" id="IPR005183">
    <property type="entry name" value="DUF305_CopM-like"/>
</dbReference>
<dbReference type="EMBL" id="LGAA01000018">
    <property type="protein sequence ID" value="KPD02608.1"/>
    <property type="molecule type" value="Genomic_DNA"/>
</dbReference>
<protein>
    <submittedName>
        <fullName evidence="3">Putative exported protein</fullName>
    </submittedName>
</protein>
<dbReference type="OrthoDB" id="8603558at2"/>
<dbReference type="RefSeq" id="WP_053908183.1">
    <property type="nucleotide sequence ID" value="NZ_CAWMUS010000018.1"/>
</dbReference>
<dbReference type="Proteomes" id="UP000053226">
    <property type="component" value="Unassembled WGS sequence"/>
</dbReference>
<reference evidence="3 4" key="1">
    <citation type="submission" date="2015-07" db="EMBL/GenBank/DDBJ databases">
        <title>ATOL: Assembling a taxonomically balanced genome-scale reconstruction of the evolutionary history of the Enterobacteriaceae.</title>
        <authorList>
            <person name="Plunkett G.III."/>
            <person name="Neeno-Eckwall E.C."/>
            <person name="Glasner J.D."/>
            <person name="Perna N.T."/>
        </authorList>
    </citation>
    <scope>NUCLEOTIDE SEQUENCE [LARGE SCALE GENOMIC DNA]</scope>
    <source>
        <strain evidence="3 4">ATCC 35017</strain>
    </source>
</reference>
<dbReference type="Gene3D" id="1.20.1260.10">
    <property type="match status" value="1"/>
</dbReference>
<comment type="caution">
    <text evidence="3">The sequence shown here is derived from an EMBL/GenBank/DDBJ whole genome shotgun (WGS) entry which is preliminary data.</text>
</comment>
<proteinExistence type="predicted"/>
<dbReference type="PANTHER" id="PTHR36933:SF1">
    <property type="entry name" value="SLL0788 PROTEIN"/>
    <property type="match status" value="1"/>
</dbReference>
<evidence type="ECO:0000256" key="1">
    <source>
        <dbReference type="SAM" id="SignalP"/>
    </source>
</evidence>
<feature type="signal peptide" evidence="1">
    <location>
        <begin position="1"/>
        <end position="21"/>
    </location>
</feature>
<keyword evidence="1" id="KW-0732">Signal</keyword>